<feature type="binding site" evidence="6 7">
    <location>
        <position position="131"/>
    </location>
    <ligand>
        <name>S-adenosyl-L-methionine</name>
        <dbReference type="ChEBI" id="CHEBI:59789"/>
    </ligand>
</feature>
<organism evidence="9 10">
    <name type="scientific">Campylobacter lanienae NCTC 13004</name>
    <dbReference type="NCBI Taxonomy" id="1031753"/>
    <lineage>
        <taxon>Bacteria</taxon>
        <taxon>Pseudomonadati</taxon>
        <taxon>Campylobacterota</taxon>
        <taxon>Epsilonproteobacteria</taxon>
        <taxon>Campylobacterales</taxon>
        <taxon>Campylobacteraceae</taxon>
        <taxon>Campylobacter</taxon>
    </lineage>
</organism>
<dbReference type="PANTHER" id="PTHR42971:SF1">
    <property type="entry name" value="TRNA (CYTIDINE(34)-2'-O)-METHYLTRANSFERASE"/>
    <property type="match status" value="1"/>
</dbReference>
<dbReference type="PIRSF" id="PIRSF029256">
    <property type="entry name" value="SpoU_TrmH_prd"/>
    <property type="match status" value="1"/>
</dbReference>
<dbReference type="GO" id="GO:0141098">
    <property type="term" value="F:tRNA (cytidine(34)-2'-O)-methyltransferase activity"/>
    <property type="evidence" value="ECO:0007669"/>
    <property type="project" value="RHEA"/>
</dbReference>
<dbReference type="InterPro" id="IPR029026">
    <property type="entry name" value="tRNA_m1G_MTases_N"/>
</dbReference>
<dbReference type="GO" id="GO:0141102">
    <property type="term" value="F:tRNA (5-carboxymethylaminomethyluridine(34)-2'-O)-methyltransferase activity"/>
    <property type="evidence" value="ECO:0007669"/>
    <property type="project" value="RHEA"/>
</dbReference>
<dbReference type="GO" id="GO:0003723">
    <property type="term" value="F:RNA binding"/>
    <property type="evidence" value="ECO:0007669"/>
    <property type="project" value="InterPro"/>
</dbReference>
<evidence type="ECO:0000256" key="1">
    <source>
        <dbReference type="ARBA" id="ARBA00022490"/>
    </source>
</evidence>
<comment type="catalytic activity">
    <reaction evidence="6">
        <text>cytidine(34) in tRNA + S-adenosyl-L-methionine = 2'-O-methylcytidine(34) in tRNA + S-adenosyl-L-homocysteine + H(+)</text>
        <dbReference type="Rhea" id="RHEA:43084"/>
        <dbReference type="Rhea" id="RHEA-COMP:10331"/>
        <dbReference type="Rhea" id="RHEA-COMP:10332"/>
        <dbReference type="ChEBI" id="CHEBI:15378"/>
        <dbReference type="ChEBI" id="CHEBI:57856"/>
        <dbReference type="ChEBI" id="CHEBI:59789"/>
        <dbReference type="ChEBI" id="CHEBI:74495"/>
        <dbReference type="ChEBI" id="CHEBI:82748"/>
        <dbReference type="EC" id="2.1.1.207"/>
    </reaction>
</comment>
<dbReference type="AlphaFoldDB" id="A0A1X9SML1"/>
<dbReference type="GeneID" id="46921203"/>
<gene>
    <name evidence="9" type="ORF">CLAN_0727</name>
</gene>
<comment type="function">
    <text evidence="6">Could methylate the ribose at the nucleotide 34 wobble position in tRNA.</text>
</comment>
<dbReference type="KEGG" id="clx:CLAN_0727"/>
<keyword evidence="3 6" id="KW-0808">Transferase</keyword>
<comment type="catalytic activity">
    <reaction evidence="6">
        <text>5-carboxymethylaminomethyluridine(34) in tRNA(Leu) + S-adenosyl-L-methionine = 5-carboxymethylaminomethyl-2'-O-methyluridine(34) in tRNA(Leu) + S-adenosyl-L-homocysteine + H(+)</text>
        <dbReference type="Rhea" id="RHEA:43088"/>
        <dbReference type="Rhea" id="RHEA-COMP:10333"/>
        <dbReference type="Rhea" id="RHEA-COMP:10334"/>
        <dbReference type="ChEBI" id="CHEBI:15378"/>
        <dbReference type="ChEBI" id="CHEBI:57856"/>
        <dbReference type="ChEBI" id="CHEBI:59789"/>
        <dbReference type="ChEBI" id="CHEBI:74508"/>
        <dbReference type="ChEBI" id="CHEBI:74511"/>
        <dbReference type="EC" id="2.1.1.207"/>
    </reaction>
</comment>
<dbReference type="HAMAP" id="MF_01885">
    <property type="entry name" value="tRNA_methyltr_TrmL"/>
    <property type="match status" value="1"/>
</dbReference>
<dbReference type="Pfam" id="PF00588">
    <property type="entry name" value="SpoU_methylase"/>
    <property type="match status" value="1"/>
</dbReference>
<comment type="similarity">
    <text evidence="6">Belongs to the class IV-like SAM-binding methyltransferase superfamily. RNA methyltransferase TrmH family. TrmL subfamily.</text>
</comment>
<feature type="domain" description="tRNA/rRNA methyltransferase SpoU type" evidence="8">
    <location>
        <begin position="2"/>
        <end position="142"/>
    </location>
</feature>
<keyword evidence="1 6" id="KW-0963">Cytoplasm</keyword>
<evidence type="ECO:0000259" key="8">
    <source>
        <dbReference type="Pfam" id="PF00588"/>
    </source>
</evidence>
<reference evidence="10" key="1">
    <citation type="journal article" date="2017" name="Genome Biol. Evol.">
        <title>Comparative Genomic Analysis Identifies a Campylobacter Clade Deficient in Selenium Metabolism.</title>
        <authorList>
            <person name="Miller W.G."/>
            <person name="Yee E."/>
            <person name="Lopes B.S."/>
            <person name="Chapman M.H."/>
            <person name="Huynh S."/>
            <person name="Bono J.L."/>
            <person name="Parker C.T."/>
            <person name="Strachan N.J.C."/>
            <person name="Forbes K.J."/>
        </authorList>
    </citation>
    <scope>NUCLEOTIDE SEQUENCE [LARGE SCALE GENOMIC DNA]</scope>
    <source>
        <strain evidence="10">NCTC 13004</strain>
    </source>
</reference>
<evidence type="ECO:0000256" key="5">
    <source>
        <dbReference type="ARBA" id="ARBA00022694"/>
    </source>
</evidence>
<evidence type="ECO:0000256" key="4">
    <source>
        <dbReference type="ARBA" id="ARBA00022691"/>
    </source>
</evidence>
<evidence type="ECO:0000256" key="6">
    <source>
        <dbReference type="HAMAP-Rule" id="MF_01885"/>
    </source>
</evidence>
<feature type="binding site" evidence="6 7">
    <location>
        <position position="123"/>
    </location>
    <ligand>
        <name>S-adenosyl-L-methionine</name>
        <dbReference type="ChEBI" id="CHEBI:59789"/>
    </ligand>
</feature>
<protein>
    <recommendedName>
        <fullName evidence="6">Putative tRNA (cytidine(34)-2'-O)-methyltransferase</fullName>
        <ecNumber evidence="6">2.1.1.207</ecNumber>
    </recommendedName>
    <alternativeName>
        <fullName evidence="6">tRNA (cytidine/uridine-2'-O-)-methyltransferase</fullName>
    </alternativeName>
</protein>
<dbReference type="SUPFAM" id="SSF75217">
    <property type="entry name" value="alpha/beta knot"/>
    <property type="match status" value="1"/>
</dbReference>
<dbReference type="InterPro" id="IPR029028">
    <property type="entry name" value="Alpha/beta_knot_MTases"/>
</dbReference>
<dbReference type="GO" id="GO:0005737">
    <property type="term" value="C:cytoplasm"/>
    <property type="evidence" value="ECO:0007669"/>
    <property type="project" value="UniProtKB-SubCell"/>
</dbReference>
<dbReference type="InterPro" id="IPR001537">
    <property type="entry name" value="SpoU_MeTrfase"/>
</dbReference>
<evidence type="ECO:0000256" key="2">
    <source>
        <dbReference type="ARBA" id="ARBA00022603"/>
    </source>
</evidence>
<dbReference type="CDD" id="cd18094">
    <property type="entry name" value="SpoU-like_TrmL"/>
    <property type="match status" value="1"/>
</dbReference>
<dbReference type="Proteomes" id="UP000202031">
    <property type="component" value="Chromosome"/>
</dbReference>
<reference evidence="10" key="2">
    <citation type="journal article" date="2017" name="Genome Biol. Evol.">
        <title>Comparative genomic analysis identifies a Campylobacter clade deficient in selenium metabolism.</title>
        <authorList>
            <person name="Miller W.G."/>
            <person name="Yee E."/>
            <person name="Lopes B.S."/>
            <person name="Chapman M.H."/>
            <person name="Huynh S."/>
            <person name="Bono J.L."/>
            <person name="Parker C.T."/>
            <person name="Strachan N.J.C."/>
            <person name="Forbes K.J."/>
        </authorList>
    </citation>
    <scope>NUCLEOTIDE SEQUENCE [LARGE SCALE GENOMIC DNA]</scope>
    <source>
        <strain evidence="10">NCTC 13004</strain>
    </source>
</reference>
<evidence type="ECO:0000256" key="3">
    <source>
        <dbReference type="ARBA" id="ARBA00022679"/>
    </source>
</evidence>
<keyword evidence="5 6" id="KW-0819">tRNA processing</keyword>
<comment type="subcellular location">
    <subcellularLocation>
        <location evidence="6">Cytoplasm</location>
    </subcellularLocation>
</comment>
<feature type="binding site" evidence="6 7">
    <location>
        <position position="102"/>
    </location>
    <ligand>
        <name>S-adenosyl-L-methionine</name>
        <dbReference type="ChEBI" id="CHEBI:59789"/>
    </ligand>
</feature>
<dbReference type="PANTHER" id="PTHR42971">
    <property type="entry name" value="TRNA (CYTIDINE(34)-2'-O)-METHYLTRANSFERASE"/>
    <property type="match status" value="1"/>
</dbReference>
<dbReference type="Gene3D" id="3.40.1280.10">
    <property type="match status" value="1"/>
</dbReference>
<evidence type="ECO:0000313" key="10">
    <source>
        <dbReference type="Proteomes" id="UP000202031"/>
    </source>
</evidence>
<sequence>MFNIVLVNPKIHTNTGSIGRMCVNCGAKLHLVKPLGFEIDDKHLRRAGLDYWASLNPVIWENLDSFLEANLEFKDRFFFATTKCNKLYFEAEFKPWDYLFFGGEDCGLPLDLMRLNRDNCITIPMTSQGRSLNLATSVGIITFEAIRQNIDKFDFRDMVCEF</sequence>
<accession>A0A1X9SML1</accession>
<dbReference type="RefSeq" id="WP_100590609.1">
    <property type="nucleotide sequence ID" value="NZ_CP015578.1"/>
</dbReference>
<name>A0A1X9SML1_9BACT</name>
<dbReference type="GO" id="GO:0002130">
    <property type="term" value="P:wobble position ribose methylation"/>
    <property type="evidence" value="ECO:0007669"/>
    <property type="project" value="TreeGrafter"/>
</dbReference>
<evidence type="ECO:0000313" key="9">
    <source>
        <dbReference type="EMBL" id="ARQ97474.1"/>
    </source>
</evidence>
<keyword evidence="2 6" id="KW-0489">Methyltransferase</keyword>
<keyword evidence="4 6" id="KW-0949">S-adenosyl-L-methionine</keyword>
<dbReference type="EC" id="2.1.1.207" evidence="6"/>
<evidence type="ECO:0000256" key="7">
    <source>
        <dbReference type="PIRSR" id="PIRSR029256-1"/>
    </source>
</evidence>
<comment type="caution">
    <text evidence="6">Lacks conserved residue(s) required for the propagation of feature annotation.</text>
</comment>
<proteinExistence type="inferred from homology"/>
<dbReference type="EMBL" id="CP015578">
    <property type="protein sequence ID" value="ARQ97474.1"/>
    <property type="molecule type" value="Genomic_DNA"/>
</dbReference>
<dbReference type="InterPro" id="IPR016914">
    <property type="entry name" value="TrmL"/>
</dbReference>